<evidence type="ECO:0000313" key="5">
    <source>
        <dbReference type="RefSeq" id="XP_022248210.1"/>
    </source>
</evidence>
<accession>A0ABM1SWU2</accession>
<dbReference type="GeneID" id="106464087"/>
<dbReference type="Proteomes" id="UP000694941">
    <property type="component" value="Unplaced"/>
</dbReference>
<sequence length="134" mass="13910">MGGLQPSGLLGMPNGMIGNQFQSNEMLQSTPTVPSTNPFISLEVGQQGGAAWGSGLSNSGQESPGFGQLHQQMASLQLGGQPWGMMGNLQPLNPALGVQPMSMTPSTGMGAVQPTTGTWSQSPQDQTLSTNLWH</sequence>
<protein>
    <submittedName>
        <fullName evidence="3 4">Stromal membrane-associated protein 1-like</fullName>
    </submittedName>
</protein>
<proteinExistence type="predicted"/>
<keyword evidence="2" id="KW-1185">Reference proteome</keyword>
<name>A0ABM1SWU2_LIMPO</name>
<evidence type="ECO:0000256" key="1">
    <source>
        <dbReference type="SAM" id="MobiDB-lite"/>
    </source>
</evidence>
<feature type="region of interest" description="Disordered" evidence="1">
    <location>
        <begin position="96"/>
        <end position="134"/>
    </location>
</feature>
<evidence type="ECO:0000313" key="6">
    <source>
        <dbReference type="RefSeq" id="XP_022248270.1"/>
    </source>
</evidence>
<feature type="compositionally biased region" description="Polar residues" evidence="1">
    <location>
        <begin position="101"/>
        <end position="134"/>
    </location>
</feature>
<organism evidence="2 3">
    <name type="scientific">Limulus polyphemus</name>
    <name type="common">Atlantic horseshoe crab</name>
    <dbReference type="NCBI Taxonomy" id="6850"/>
    <lineage>
        <taxon>Eukaryota</taxon>
        <taxon>Metazoa</taxon>
        <taxon>Ecdysozoa</taxon>
        <taxon>Arthropoda</taxon>
        <taxon>Chelicerata</taxon>
        <taxon>Merostomata</taxon>
        <taxon>Xiphosura</taxon>
        <taxon>Limulidae</taxon>
        <taxon>Limulus</taxon>
    </lineage>
</organism>
<dbReference type="RefSeq" id="XP_022248155.1">
    <property type="nucleotide sequence ID" value="XM_022392447.1"/>
</dbReference>
<gene>
    <name evidence="3 4 5 6" type="primary">LOC106464087</name>
</gene>
<evidence type="ECO:0000313" key="3">
    <source>
        <dbReference type="RefSeq" id="XP_022248098.1"/>
    </source>
</evidence>
<evidence type="ECO:0000313" key="2">
    <source>
        <dbReference type="Proteomes" id="UP000694941"/>
    </source>
</evidence>
<dbReference type="RefSeq" id="XP_022248270.1">
    <property type="nucleotide sequence ID" value="XM_022392562.1"/>
</dbReference>
<reference evidence="3 4" key="1">
    <citation type="submission" date="2025-05" db="UniProtKB">
        <authorList>
            <consortium name="RefSeq"/>
        </authorList>
    </citation>
    <scope>IDENTIFICATION</scope>
    <source>
        <tissue evidence="3 4">Muscle</tissue>
    </source>
</reference>
<evidence type="ECO:0000313" key="4">
    <source>
        <dbReference type="RefSeq" id="XP_022248155.1"/>
    </source>
</evidence>
<dbReference type="RefSeq" id="XP_022248098.1">
    <property type="nucleotide sequence ID" value="XM_022392390.1"/>
</dbReference>
<dbReference type="RefSeq" id="XP_022248210.1">
    <property type="nucleotide sequence ID" value="XM_022392502.1"/>
</dbReference>